<protein>
    <submittedName>
        <fullName evidence="1">Uncharacterized protein</fullName>
    </submittedName>
</protein>
<keyword evidence="2" id="KW-1185">Reference proteome</keyword>
<gene>
    <name evidence="1" type="ORF">ThidrDRAFT_4549</name>
</gene>
<comment type="caution">
    <text evidence="1">The sequence shown here is derived from an EMBL/GenBank/DDBJ whole genome shotgun (WGS) entry which is preliminary data.</text>
</comment>
<organism evidence="1 2">
    <name type="scientific">Thiorhodococcus drewsii AZ1</name>
    <dbReference type="NCBI Taxonomy" id="765913"/>
    <lineage>
        <taxon>Bacteria</taxon>
        <taxon>Pseudomonadati</taxon>
        <taxon>Pseudomonadota</taxon>
        <taxon>Gammaproteobacteria</taxon>
        <taxon>Chromatiales</taxon>
        <taxon>Chromatiaceae</taxon>
        <taxon>Thiorhodococcus</taxon>
    </lineage>
</organism>
<reference evidence="1 2" key="1">
    <citation type="submission" date="2011-06" db="EMBL/GenBank/DDBJ databases">
        <title>The draft genome of Thiorhodococcus drewsii AZ1.</title>
        <authorList>
            <consortium name="US DOE Joint Genome Institute (JGI-PGF)"/>
            <person name="Lucas S."/>
            <person name="Han J."/>
            <person name="Lapidus A."/>
            <person name="Cheng J.-F."/>
            <person name="Goodwin L."/>
            <person name="Pitluck S."/>
            <person name="Peters L."/>
            <person name="Land M.L."/>
            <person name="Hauser L."/>
            <person name="Vogl K."/>
            <person name="Liu Z."/>
            <person name="Imhoff J."/>
            <person name="Thiel V."/>
            <person name="Frigaard N.-U."/>
            <person name="Bryant D.A."/>
            <person name="Woyke T.J."/>
        </authorList>
    </citation>
    <scope>NUCLEOTIDE SEQUENCE [LARGE SCALE GENOMIC DNA]</scope>
    <source>
        <strain evidence="1 2">AZ1</strain>
    </source>
</reference>
<evidence type="ECO:0000313" key="1">
    <source>
        <dbReference type="EMBL" id="EGV27634.1"/>
    </source>
</evidence>
<dbReference type="InterPro" id="IPR011518">
    <property type="entry name" value="Transposase_36"/>
</dbReference>
<sequence length="66" mass="7299">SLDTMLALIRGTTTTKGLQIKAVLDTMVYAKGIKVSSQDMAALNMRRRRLCPNLNYTIRPNKSGNS</sequence>
<dbReference type="AlphaFoldDB" id="G2E8D5"/>
<name>G2E8D5_9GAMM</name>
<evidence type="ECO:0000313" key="2">
    <source>
        <dbReference type="Proteomes" id="UP000004200"/>
    </source>
</evidence>
<dbReference type="Proteomes" id="UP000004200">
    <property type="component" value="Unassembled WGS sequence"/>
</dbReference>
<accession>G2E8D5</accession>
<dbReference type="RefSeq" id="WP_007043261.1">
    <property type="nucleotide sequence ID" value="NZ_AFWT01000076.1"/>
</dbReference>
<dbReference type="EMBL" id="AFWT01000076">
    <property type="protein sequence ID" value="EGV27634.1"/>
    <property type="molecule type" value="Genomic_DNA"/>
</dbReference>
<feature type="non-terminal residue" evidence="1">
    <location>
        <position position="1"/>
    </location>
</feature>
<proteinExistence type="predicted"/>
<dbReference type="Pfam" id="PF07592">
    <property type="entry name" value="DDE_Tnp_ISAZ013"/>
    <property type="match status" value="1"/>
</dbReference>